<dbReference type="GO" id="GO:0071949">
    <property type="term" value="F:FAD binding"/>
    <property type="evidence" value="ECO:0007669"/>
    <property type="project" value="InterPro"/>
</dbReference>
<dbReference type="InterPro" id="IPR036188">
    <property type="entry name" value="FAD/NAD-bd_sf"/>
</dbReference>
<feature type="transmembrane region" description="Helical" evidence="1">
    <location>
        <begin position="7"/>
        <end position="25"/>
    </location>
</feature>
<dbReference type="PANTHER" id="PTHR42685:SF22">
    <property type="entry name" value="CONDITIONED MEDIUM FACTOR RECEPTOR 1"/>
    <property type="match status" value="1"/>
</dbReference>
<dbReference type="Gene3D" id="3.50.50.60">
    <property type="entry name" value="FAD/NAD(P)-binding domain"/>
    <property type="match status" value="1"/>
</dbReference>
<organism evidence="3 4">
    <name type="scientific">Dokdonia sinensis</name>
    <dbReference type="NCBI Taxonomy" id="2479847"/>
    <lineage>
        <taxon>Bacteria</taxon>
        <taxon>Pseudomonadati</taxon>
        <taxon>Bacteroidota</taxon>
        <taxon>Flavobacteriia</taxon>
        <taxon>Flavobacteriales</taxon>
        <taxon>Flavobacteriaceae</taxon>
        <taxon>Dokdonia</taxon>
    </lineage>
</organism>
<keyword evidence="1" id="KW-1133">Transmembrane helix</keyword>
<dbReference type="SUPFAM" id="SSF51905">
    <property type="entry name" value="FAD/NAD(P)-binding domain"/>
    <property type="match status" value="1"/>
</dbReference>
<feature type="domain" description="FAD-binding" evidence="2">
    <location>
        <begin position="7"/>
        <end position="316"/>
    </location>
</feature>
<sequence>MKKQDSIIIIGGGIAGLTAAIHLAGKGCAVQLIEKQSYPKHKVCGEYLSNEVLPYLKHLGIEPFAHGATNITHFHFTGFYGNGLETELPLGGFGMSRYTFDKLLYDRAIALGVDVIKDEVTSVSFSDNIFELTLKIWGTCTADYIIGAYGKRSGLDITLSRKFIQHKSPWLGVKAHYKADFPDHLVGLHHFKGGYCGLSKVEGNKINVCYLADYESFKKYKSLEIYQKEVLEQNSKLKSFFSESEMVFEKPLSISQISFEKKTAVENHILMVGDSAGLIHPLCGNGMAMAIHSAKIVSQALLSHFEEQTTRAHLETSFTQEWNHTFNARMRNGSIIQRGLQSTIITKLAVNFLRRSPRTLTKVIKSTHGTPI</sequence>
<dbReference type="PRINTS" id="PR00420">
    <property type="entry name" value="RNGMNOXGNASE"/>
</dbReference>
<dbReference type="InterPro" id="IPR050407">
    <property type="entry name" value="Geranylgeranyl_reductase"/>
</dbReference>
<dbReference type="PANTHER" id="PTHR42685">
    <property type="entry name" value="GERANYLGERANYL DIPHOSPHATE REDUCTASE"/>
    <property type="match status" value="1"/>
</dbReference>
<evidence type="ECO:0000313" key="4">
    <source>
        <dbReference type="Proteomes" id="UP000281985"/>
    </source>
</evidence>
<dbReference type="InterPro" id="IPR002938">
    <property type="entry name" value="FAD-bd"/>
</dbReference>
<evidence type="ECO:0000313" key="3">
    <source>
        <dbReference type="EMBL" id="RMB61103.1"/>
    </source>
</evidence>
<keyword evidence="4" id="KW-1185">Reference proteome</keyword>
<dbReference type="OrthoDB" id="1142316at2"/>
<evidence type="ECO:0000259" key="2">
    <source>
        <dbReference type="Pfam" id="PF01494"/>
    </source>
</evidence>
<reference evidence="3 4" key="1">
    <citation type="submission" date="2018-10" db="EMBL/GenBank/DDBJ databases">
        <title>Dokdonia luteus sp. nov., isolated from sea water.</title>
        <authorList>
            <person name="Zhou L.Y."/>
            <person name="Du Z.J."/>
        </authorList>
    </citation>
    <scope>NUCLEOTIDE SEQUENCE [LARGE SCALE GENOMIC DNA]</scope>
    <source>
        <strain evidence="3 4">SH27</strain>
    </source>
</reference>
<accession>A0A3M0GHN9</accession>
<dbReference type="Pfam" id="PF01494">
    <property type="entry name" value="FAD_binding_3"/>
    <property type="match status" value="1"/>
</dbReference>
<dbReference type="RefSeq" id="WP_121916837.1">
    <property type="nucleotide sequence ID" value="NZ_REFV01000004.1"/>
</dbReference>
<dbReference type="Proteomes" id="UP000281985">
    <property type="component" value="Unassembled WGS sequence"/>
</dbReference>
<keyword evidence="1" id="KW-0472">Membrane</keyword>
<keyword evidence="1" id="KW-0812">Transmembrane</keyword>
<protein>
    <submittedName>
        <fullName evidence="3">NAD(P)/FAD-dependent oxidoreductase</fullName>
    </submittedName>
</protein>
<name>A0A3M0GHN9_9FLAO</name>
<gene>
    <name evidence="3" type="ORF">EAX61_05960</name>
</gene>
<dbReference type="EMBL" id="REFV01000004">
    <property type="protein sequence ID" value="RMB61103.1"/>
    <property type="molecule type" value="Genomic_DNA"/>
</dbReference>
<dbReference type="AlphaFoldDB" id="A0A3M0GHN9"/>
<evidence type="ECO:0000256" key="1">
    <source>
        <dbReference type="SAM" id="Phobius"/>
    </source>
</evidence>
<proteinExistence type="predicted"/>
<comment type="caution">
    <text evidence="3">The sequence shown here is derived from an EMBL/GenBank/DDBJ whole genome shotgun (WGS) entry which is preliminary data.</text>
</comment>